<dbReference type="Pfam" id="PF01609">
    <property type="entry name" value="DDE_Tnp_1"/>
    <property type="match status" value="1"/>
</dbReference>
<dbReference type="AlphaFoldDB" id="A0A4R3HVW9"/>
<dbReference type="GO" id="GO:0006313">
    <property type="term" value="P:DNA transposition"/>
    <property type="evidence" value="ECO:0007669"/>
    <property type="project" value="InterPro"/>
</dbReference>
<name>A0A4R3HVW9_9GAMM</name>
<evidence type="ECO:0000313" key="2">
    <source>
        <dbReference type="EMBL" id="TCS36713.1"/>
    </source>
</evidence>
<gene>
    <name evidence="2" type="ORF">BCF53_12337</name>
</gene>
<organism evidence="2 3">
    <name type="scientific">Reinekea marinisedimentorum</name>
    <dbReference type="NCBI Taxonomy" id="230495"/>
    <lineage>
        <taxon>Bacteria</taxon>
        <taxon>Pseudomonadati</taxon>
        <taxon>Pseudomonadota</taxon>
        <taxon>Gammaproteobacteria</taxon>
        <taxon>Oceanospirillales</taxon>
        <taxon>Saccharospirillaceae</taxon>
        <taxon>Reinekea</taxon>
    </lineage>
</organism>
<sequence>MGEQVLTLGLATEEEFLPLDSNIFISQSKAQGLNQPFSDQRSVVAKRYQDAVANDKPSMAEGMIQRAQNQGIQADYLVADAWFGTKRMVDVAISQGLTGIFRMKKGQQKFTAQLIHDSYQQQDLNLKERYHKIVKSQWRKVAGLPWKACSIKAEMDLNTDQGQPARKVGVKLLFVRGLKTKEGQTPGRKDWAVFLTTDATMSMSKMLEVYALRWSIEVYFKEAKQHLGFLKEQTVSFASHIASIHLTAIRYLVLVHAKNKSKSANPASVRRQINDQMNLLSMAGRLWQMFRTVIQGALNELSAEFDVMGVLKKNR</sequence>
<evidence type="ECO:0000313" key="3">
    <source>
        <dbReference type="Proteomes" id="UP000295793"/>
    </source>
</evidence>
<protein>
    <submittedName>
        <fullName evidence="2">DDE superfamily endonuclease</fullName>
    </submittedName>
</protein>
<dbReference type="SUPFAM" id="SSF53098">
    <property type="entry name" value="Ribonuclease H-like"/>
    <property type="match status" value="1"/>
</dbReference>
<keyword evidence="2" id="KW-0255">Endonuclease</keyword>
<accession>A0A4R3HVW9</accession>
<feature type="domain" description="Transposase IS4-like" evidence="1">
    <location>
        <begin position="43"/>
        <end position="251"/>
    </location>
</feature>
<dbReference type="Gene3D" id="3.90.350.10">
    <property type="entry name" value="Transposase Inhibitor Protein From Tn5, Chain A, domain 1"/>
    <property type="match status" value="1"/>
</dbReference>
<dbReference type="GO" id="GO:0004803">
    <property type="term" value="F:transposase activity"/>
    <property type="evidence" value="ECO:0007669"/>
    <property type="project" value="InterPro"/>
</dbReference>
<dbReference type="GO" id="GO:0003677">
    <property type="term" value="F:DNA binding"/>
    <property type="evidence" value="ECO:0007669"/>
    <property type="project" value="InterPro"/>
</dbReference>
<dbReference type="GO" id="GO:0004519">
    <property type="term" value="F:endonuclease activity"/>
    <property type="evidence" value="ECO:0007669"/>
    <property type="project" value="UniProtKB-KW"/>
</dbReference>
<proteinExistence type="predicted"/>
<dbReference type="Proteomes" id="UP000295793">
    <property type="component" value="Unassembled WGS sequence"/>
</dbReference>
<evidence type="ECO:0000259" key="1">
    <source>
        <dbReference type="Pfam" id="PF01609"/>
    </source>
</evidence>
<comment type="caution">
    <text evidence="2">The sequence shown here is derived from an EMBL/GenBank/DDBJ whole genome shotgun (WGS) entry which is preliminary data.</text>
</comment>
<dbReference type="InterPro" id="IPR012337">
    <property type="entry name" value="RNaseH-like_sf"/>
</dbReference>
<dbReference type="EMBL" id="SLZR01000023">
    <property type="protein sequence ID" value="TCS36713.1"/>
    <property type="molecule type" value="Genomic_DNA"/>
</dbReference>
<dbReference type="RefSeq" id="WP_165901973.1">
    <property type="nucleotide sequence ID" value="NZ_SLZR01000023.1"/>
</dbReference>
<keyword evidence="3" id="KW-1185">Reference proteome</keyword>
<keyword evidence="2" id="KW-0378">Hydrolase</keyword>
<reference evidence="2 3" key="1">
    <citation type="submission" date="2019-03" db="EMBL/GenBank/DDBJ databases">
        <title>Genomic Encyclopedia of Archaeal and Bacterial Type Strains, Phase II (KMG-II): from individual species to whole genera.</title>
        <authorList>
            <person name="Goeker M."/>
        </authorList>
    </citation>
    <scope>NUCLEOTIDE SEQUENCE [LARGE SCALE GENOMIC DNA]</scope>
    <source>
        <strain evidence="2 3">DSM 15388</strain>
    </source>
</reference>
<dbReference type="InterPro" id="IPR002559">
    <property type="entry name" value="Transposase_11"/>
</dbReference>
<keyword evidence="2" id="KW-0540">Nuclease</keyword>